<dbReference type="SUPFAM" id="SSF46785">
    <property type="entry name" value="Winged helix' DNA-binding domain"/>
    <property type="match status" value="1"/>
</dbReference>
<dbReference type="PANTHER" id="PTHR43252">
    <property type="entry name" value="TRANSCRIPTIONAL REGULATOR YQJI"/>
    <property type="match status" value="1"/>
</dbReference>
<proteinExistence type="predicted"/>
<accession>A0A8J3HWV5</accession>
<feature type="region of interest" description="Disordered" evidence="1">
    <location>
        <begin position="162"/>
        <end position="184"/>
    </location>
</feature>
<reference evidence="3" key="1">
    <citation type="submission" date="2020-10" db="EMBL/GenBank/DDBJ databases">
        <title>Taxonomic study of unclassified bacteria belonging to the class Ktedonobacteria.</title>
        <authorList>
            <person name="Yabe S."/>
            <person name="Wang C.M."/>
            <person name="Zheng Y."/>
            <person name="Sakai Y."/>
            <person name="Cavaletti L."/>
            <person name="Monciardini P."/>
            <person name="Donadio S."/>
        </authorList>
    </citation>
    <scope>NUCLEOTIDE SEQUENCE</scope>
    <source>
        <strain evidence="3">SOSP1-1</strain>
    </source>
</reference>
<dbReference type="InterPro" id="IPR036390">
    <property type="entry name" value="WH_DNA-bd_sf"/>
</dbReference>
<protein>
    <recommendedName>
        <fullName evidence="2">Transcription regulator PadR N-terminal domain-containing protein</fullName>
    </recommendedName>
</protein>
<keyword evidence="4" id="KW-1185">Reference proteome</keyword>
<feature type="domain" description="Transcription regulator PadR N-terminal" evidence="2">
    <location>
        <begin position="20"/>
        <end position="88"/>
    </location>
</feature>
<evidence type="ECO:0000313" key="4">
    <source>
        <dbReference type="Proteomes" id="UP000612362"/>
    </source>
</evidence>
<evidence type="ECO:0000256" key="1">
    <source>
        <dbReference type="SAM" id="MobiDB-lite"/>
    </source>
</evidence>
<name>A0A8J3HWV5_9CHLR</name>
<dbReference type="AlphaFoldDB" id="A0A8J3HWV5"/>
<dbReference type="Proteomes" id="UP000612362">
    <property type="component" value="Unassembled WGS sequence"/>
</dbReference>
<organism evidence="3 4">
    <name type="scientific">Ktedonospora formicarum</name>
    <dbReference type="NCBI Taxonomy" id="2778364"/>
    <lineage>
        <taxon>Bacteria</taxon>
        <taxon>Bacillati</taxon>
        <taxon>Chloroflexota</taxon>
        <taxon>Ktedonobacteria</taxon>
        <taxon>Ktedonobacterales</taxon>
        <taxon>Ktedonobacteraceae</taxon>
        <taxon>Ktedonospora</taxon>
    </lineage>
</organism>
<dbReference type="InterPro" id="IPR036388">
    <property type="entry name" value="WH-like_DNA-bd_sf"/>
</dbReference>
<dbReference type="Pfam" id="PF03551">
    <property type="entry name" value="PadR"/>
    <property type="match status" value="1"/>
</dbReference>
<gene>
    <name evidence="3" type="ORF">KSX_37350</name>
</gene>
<dbReference type="Gene3D" id="1.10.10.10">
    <property type="entry name" value="Winged helix-like DNA-binding domain superfamily/Winged helix DNA-binding domain"/>
    <property type="match status" value="1"/>
</dbReference>
<sequence length="184" mass="21196">MGPEGLSKRFFGRGDMKYALLELLQERPMHGYEMMKALEQKSNGMYVPSAGSIYPTLQMLEDRGLVTVTLDEGKKVYHITDEGRAFLTERQSNEDKQQGPWWERFAGRMERWDAPEVQALRSEAAEVARLFMIAARSTHADPQRFPQLHEILERTRRDLTTYIYGQDKQPGTPETGTEPKEEQG</sequence>
<evidence type="ECO:0000259" key="2">
    <source>
        <dbReference type="Pfam" id="PF03551"/>
    </source>
</evidence>
<comment type="caution">
    <text evidence="3">The sequence shown here is derived from an EMBL/GenBank/DDBJ whole genome shotgun (WGS) entry which is preliminary data.</text>
</comment>
<dbReference type="PANTHER" id="PTHR43252:SF2">
    <property type="entry name" value="TRANSCRIPTION REGULATOR, PADR-LIKE FAMILY"/>
    <property type="match status" value="1"/>
</dbReference>
<evidence type="ECO:0000313" key="3">
    <source>
        <dbReference type="EMBL" id="GHO45572.1"/>
    </source>
</evidence>
<dbReference type="EMBL" id="BNJF01000001">
    <property type="protein sequence ID" value="GHO45572.1"/>
    <property type="molecule type" value="Genomic_DNA"/>
</dbReference>
<dbReference type="InterPro" id="IPR005149">
    <property type="entry name" value="Tscrpt_reg_PadR_N"/>
</dbReference>